<dbReference type="InterPro" id="IPR058031">
    <property type="entry name" value="AAA_lid_NorR"/>
</dbReference>
<dbReference type="RefSeq" id="WP_122924285.1">
    <property type="nucleotide sequence ID" value="NZ_RHHU01000010.1"/>
</dbReference>
<keyword evidence="1" id="KW-0547">Nucleotide-binding</keyword>
<dbReference type="CDD" id="cd00009">
    <property type="entry name" value="AAA"/>
    <property type="match status" value="1"/>
</dbReference>
<evidence type="ECO:0000313" key="7">
    <source>
        <dbReference type="Proteomes" id="UP000269573"/>
    </source>
</evidence>
<dbReference type="Pfam" id="PF00158">
    <property type="entry name" value="Sigma54_activat"/>
    <property type="match status" value="1"/>
</dbReference>
<sequence length="481" mass="54523">MSVNALLHEKKFLHQILSTIKEEIFVVNEDMEIIYVNGPQKFGYNKESVLNQTIFTVFPQLKKENSTIVKVFETGNPVIGNICTYITSRGERKMSLTSTYPIKEDGKVIGVYEVAEDISGISKLSEDLIKNQLIQKKNDIFIKQKAEDNRFYTIDSMIGQSSSMKKLKERAVITANSPSNVFIYGETGTGKELLAQSIFSLGSNSKNAPFIAQNCAAIPESLLESLLFGTVKGSFTGAEDRQGLFELANGGVLFLDEINSMPKNLQAKILRVIQEGEVRRVGGKSEIPINIKLISSTNVKPEILLENGDIREDLYYRLNVLYLEIPPLRERREDIPYLVQSFIQEYNKKFNKQVIGVDEKTMDFFMGYDWPGNIRELKNIVERLFNVTNGKVIRFDETELSPYLALKQKDISSPSPVTKKNGRVRLKEEIVELEIKIIKEALIETGANISKAARDLDIPQQTLNNKIDRYNLRPFIDSIRA</sequence>
<dbReference type="EMBL" id="RHHU01000010">
    <property type="protein sequence ID" value="RNB83774.1"/>
    <property type="molecule type" value="Genomic_DNA"/>
</dbReference>
<dbReference type="Pfam" id="PF08448">
    <property type="entry name" value="PAS_4"/>
    <property type="match status" value="1"/>
</dbReference>
<dbReference type="PROSITE" id="PS00675">
    <property type="entry name" value="SIGMA54_INTERACT_1"/>
    <property type="match status" value="1"/>
</dbReference>
<evidence type="ECO:0000256" key="4">
    <source>
        <dbReference type="ARBA" id="ARBA00023163"/>
    </source>
</evidence>
<evidence type="ECO:0000259" key="5">
    <source>
        <dbReference type="PROSITE" id="PS50045"/>
    </source>
</evidence>
<dbReference type="Gene3D" id="1.10.8.60">
    <property type="match status" value="1"/>
</dbReference>
<dbReference type="Gene3D" id="3.30.450.20">
    <property type="entry name" value="PAS domain"/>
    <property type="match status" value="1"/>
</dbReference>
<dbReference type="InterPro" id="IPR035965">
    <property type="entry name" value="PAS-like_dom_sf"/>
</dbReference>
<comment type="caution">
    <text evidence="6">The sequence shown here is derived from an EMBL/GenBank/DDBJ whole genome shotgun (WGS) entry which is preliminary data.</text>
</comment>
<keyword evidence="4" id="KW-0804">Transcription</keyword>
<dbReference type="GO" id="GO:0005524">
    <property type="term" value="F:ATP binding"/>
    <property type="evidence" value="ECO:0007669"/>
    <property type="project" value="UniProtKB-KW"/>
</dbReference>
<dbReference type="SUPFAM" id="SSF55785">
    <property type="entry name" value="PYP-like sensor domain (PAS domain)"/>
    <property type="match status" value="1"/>
</dbReference>
<dbReference type="InterPro" id="IPR003593">
    <property type="entry name" value="AAA+_ATPase"/>
</dbReference>
<evidence type="ECO:0000256" key="3">
    <source>
        <dbReference type="ARBA" id="ARBA00023015"/>
    </source>
</evidence>
<feature type="domain" description="Sigma-54 factor interaction" evidence="5">
    <location>
        <begin position="157"/>
        <end position="386"/>
    </location>
</feature>
<dbReference type="InterPro" id="IPR009057">
    <property type="entry name" value="Homeodomain-like_sf"/>
</dbReference>
<dbReference type="AlphaFoldDB" id="A0A3M8D6T7"/>
<dbReference type="InterPro" id="IPR025944">
    <property type="entry name" value="Sigma_54_int_dom_CS"/>
</dbReference>
<dbReference type="InterPro" id="IPR013656">
    <property type="entry name" value="PAS_4"/>
</dbReference>
<keyword evidence="3" id="KW-0805">Transcription regulation</keyword>
<dbReference type="Pfam" id="PF25601">
    <property type="entry name" value="AAA_lid_14"/>
    <property type="match status" value="1"/>
</dbReference>
<dbReference type="Gene3D" id="3.40.50.300">
    <property type="entry name" value="P-loop containing nucleotide triphosphate hydrolases"/>
    <property type="match status" value="1"/>
</dbReference>
<dbReference type="InterPro" id="IPR002078">
    <property type="entry name" value="Sigma_54_int"/>
</dbReference>
<organism evidence="6 7">
    <name type="scientific">Brevibacillus nitrificans</name>
    <dbReference type="NCBI Taxonomy" id="651560"/>
    <lineage>
        <taxon>Bacteria</taxon>
        <taxon>Bacillati</taxon>
        <taxon>Bacillota</taxon>
        <taxon>Bacilli</taxon>
        <taxon>Bacillales</taxon>
        <taxon>Paenibacillaceae</taxon>
        <taxon>Brevibacillus</taxon>
    </lineage>
</organism>
<protein>
    <submittedName>
        <fullName evidence="6">PAS domain S-box protein</fullName>
    </submittedName>
</protein>
<dbReference type="SMART" id="SM00382">
    <property type="entry name" value="AAA"/>
    <property type="match status" value="1"/>
</dbReference>
<dbReference type="PROSITE" id="PS50045">
    <property type="entry name" value="SIGMA54_INTERACT_4"/>
    <property type="match status" value="1"/>
</dbReference>
<dbReference type="Gene3D" id="1.10.10.60">
    <property type="entry name" value="Homeodomain-like"/>
    <property type="match status" value="1"/>
</dbReference>
<dbReference type="SUPFAM" id="SSF46689">
    <property type="entry name" value="Homeodomain-like"/>
    <property type="match status" value="1"/>
</dbReference>
<name>A0A3M8D6T7_9BACL</name>
<evidence type="ECO:0000256" key="1">
    <source>
        <dbReference type="ARBA" id="ARBA00022741"/>
    </source>
</evidence>
<dbReference type="InterPro" id="IPR002197">
    <property type="entry name" value="HTH_Fis"/>
</dbReference>
<dbReference type="Proteomes" id="UP000269573">
    <property type="component" value="Unassembled WGS sequence"/>
</dbReference>
<evidence type="ECO:0000256" key="2">
    <source>
        <dbReference type="ARBA" id="ARBA00022840"/>
    </source>
</evidence>
<dbReference type="PANTHER" id="PTHR32071">
    <property type="entry name" value="TRANSCRIPTIONAL REGULATORY PROTEIN"/>
    <property type="match status" value="1"/>
</dbReference>
<dbReference type="SUPFAM" id="SSF52540">
    <property type="entry name" value="P-loop containing nucleoside triphosphate hydrolases"/>
    <property type="match status" value="1"/>
</dbReference>
<dbReference type="PROSITE" id="PS00688">
    <property type="entry name" value="SIGMA54_INTERACT_3"/>
    <property type="match status" value="1"/>
</dbReference>
<dbReference type="CDD" id="cd00130">
    <property type="entry name" value="PAS"/>
    <property type="match status" value="1"/>
</dbReference>
<dbReference type="PANTHER" id="PTHR32071:SF74">
    <property type="entry name" value="TRANSCRIPTIONAL ACTIVATOR ROCR"/>
    <property type="match status" value="1"/>
</dbReference>
<gene>
    <name evidence="6" type="ORF">EDM59_14695</name>
</gene>
<accession>A0A3M8D6T7</accession>
<dbReference type="PRINTS" id="PR01590">
    <property type="entry name" value="HTHFIS"/>
</dbReference>
<dbReference type="InterPro" id="IPR025662">
    <property type="entry name" value="Sigma_54_int_dom_ATP-bd_1"/>
</dbReference>
<proteinExistence type="predicted"/>
<evidence type="ECO:0000313" key="6">
    <source>
        <dbReference type="EMBL" id="RNB83774.1"/>
    </source>
</evidence>
<dbReference type="GO" id="GO:0006355">
    <property type="term" value="P:regulation of DNA-templated transcription"/>
    <property type="evidence" value="ECO:0007669"/>
    <property type="project" value="InterPro"/>
</dbReference>
<keyword evidence="2" id="KW-0067">ATP-binding</keyword>
<dbReference type="GO" id="GO:0043565">
    <property type="term" value="F:sequence-specific DNA binding"/>
    <property type="evidence" value="ECO:0007669"/>
    <property type="project" value="InterPro"/>
</dbReference>
<dbReference type="FunFam" id="3.40.50.300:FF:000006">
    <property type="entry name" value="DNA-binding transcriptional regulator NtrC"/>
    <property type="match status" value="1"/>
</dbReference>
<dbReference type="Pfam" id="PF02954">
    <property type="entry name" value="HTH_8"/>
    <property type="match status" value="1"/>
</dbReference>
<keyword evidence="7" id="KW-1185">Reference proteome</keyword>
<reference evidence="6 7" key="1">
    <citation type="submission" date="2018-10" db="EMBL/GenBank/DDBJ databases">
        <title>Phylogenomics of Brevibacillus.</title>
        <authorList>
            <person name="Dunlap C."/>
        </authorList>
    </citation>
    <scope>NUCLEOTIDE SEQUENCE [LARGE SCALE GENOMIC DNA]</scope>
    <source>
        <strain evidence="6 7">JCM 15774</strain>
    </source>
</reference>
<dbReference type="InterPro" id="IPR027417">
    <property type="entry name" value="P-loop_NTPase"/>
</dbReference>
<dbReference type="InterPro" id="IPR000014">
    <property type="entry name" value="PAS"/>
</dbReference>
<dbReference type="NCBIfam" id="TIGR00229">
    <property type="entry name" value="sensory_box"/>
    <property type="match status" value="1"/>
</dbReference>